<evidence type="ECO:0000256" key="1">
    <source>
        <dbReference type="SAM" id="SignalP"/>
    </source>
</evidence>
<organism evidence="2 3">
    <name type="scientific">Paralcaligenes ureilyticus</name>
    <dbReference type="NCBI Taxonomy" id="627131"/>
    <lineage>
        <taxon>Bacteria</taxon>
        <taxon>Pseudomonadati</taxon>
        <taxon>Pseudomonadota</taxon>
        <taxon>Betaproteobacteria</taxon>
        <taxon>Burkholderiales</taxon>
        <taxon>Alcaligenaceae</taxon>
        <taxon>Paralcaligenes</taxon>
    </lineage>
</organism>
<keyword evidence="1" id="KW-0732">Signal</keyword>
<dbReference type="OrthoDB" id="9790771at2"/>
<keyword evidence="3" id="KW-1185">Reference proteome</keyword>
<evidence type="ECO:0000313" key="2">
    <source>
        <dbReference type="EMBL" id="TCT10202.1"/>
    </source>
</evidence>
<feature type="signal peptide" evidence="1">
    <location>
        <begin position="1"/>
        <end position="22"/>
    </location>
</feature>
<dbReference type="AlphaFoldDB" id="A0A4R3MAP3"/>
<accession>A0A4R3MAP3</accession>
<comment type="caution">
    <text evidence="2">The sequence shown here is derived from an EMBL/GenBank/DDBJ whole genome shotgun (WGS) entry which is preliminary data.</text>
</comment>
<feature type="chain" id="PRO_5020570727" evidence="1">
    <location>
        <begin position="23"/>
        <end position="168"/>
    </location>
</feature>
<dbReference type="Proteomes" id="UP000295525">
    <property type="component" value="Unassembled WGS sequence"/>
</dbReference>
<name>A0A4R3MAP3_9BURK</name>
<reference evidence="2 3" key="1">
    <citation type="submission" date="2019-03" db="EMBL/GenBank/DDBJ databases">
        <title>Genomic Encyclopedia of Type Strains, Phase IV (KMG-IV): sequencing the most valuable type-strain genomes for metagenomic binning, comparative biology and taxonomic classification.</title>
        <authorList>
            <person name="Goeker M."/>
        </authorList>
    </citation>
    <scope>NUCLEOTIDE SEQUENCE [LARGE SCALE GENOMIC DNA]</scope>
    <source>
        <strain evidence="2 3">DSM 24591</strain>
    </source>
</reference>
<dbReference type="RefSeq" id="WP_132579805.1">
    <property type="nucleotide sequence ID" value="NZ_SMAJ01000002.1"/>
</dbReference>
<protein>
    <submittedName>
        <fullName evidence="2">Uncharacterized protein</fullName>
    </submittedName>
</protein>
<gene>
    <name evidence="2" type="ORF">EDC26_102158</name>
</gene>
<sequence>MNRYAPVGTTLFALFASPIAMAQQPSANQPPTPISTLPTVTAQRAACATSAFRLNAMAQDGRPGTCDEMSLRDFGFAPSYKMGIGTPTEITSSILVQHNIGMPDYGVSLRNQTQYNSVHTNTNARETASNTLGTDDGGGFHALSAANAWKHPSLRRSWLNQAQRAGRN</sequence>
<proteinExistence type="predicted"/>
<evidence type="ECO:0000313" key="3">
    <source>
        <dbReference type="Proteomes" id="UP000295525"/>
    </source>
</evidence>
<dbReference type="EMBL" id="SMAJ01000002">
    <property type="protein sequence ID" value="TCT10202.1"/>
    <property type="molecule type" value="Genomic_DNA"/>
</dbReference>